<evidence type="ECO:0000313" key="2">
    <source>
        <dbReference type="Proteomes" id="UP000463883"/>
    </source>
</evidence>
<sequence length="143" mass="16543">MDSFTATNKILENLKVKYRYIDNIMNLTKDMERAMMADDSLSFGSILDMRGDVMILVDKLDQENREIISHLPNPLKERITAIIMPKREYTGESLTLDNPLETNIYDTNKRIAALLSKIIKLDNEINQKIKGQNQPSRLRNMRG</sequence>
<proteinExistence type="predicted"/>
<accession>A0A6P1MDD1</accession>
<dbReference type="RefSeq" id="WP_162361687.1">
    <property type="nucleotide sequence ID" value="NZ_CP047591.1"/>
</dbReference>
<evidence type="ECO:0008006" key="3">
    <source>
        <dbReference type="Google" id="ProtNLM"/>
    </source>
</evidence>
<name>A0A6P1MDD1_9FIRM</name>
<dbReference type="EMBL" id="CP047591">
    <property type="protein sequence ID" value="QHI71917.1"/>
    <property type="molecule type" value="Genomic_DNA"/>
</dbReference>
<gene>
    <name evidence="1" type="ORF">Ami3637_05505</name>
</gene>
<evidence type="ECO:0000313" key="1">
    <source>
        <dbReference type="EMBL" id="QHI71917.1"/>
    </source>
</evidence>
<protein>
    <recommendedName>
        <fullName evidence="3">Flagellar protein FlgN</fullName>
    </recommendedName>
</protein>
<keyword evidence="2" id="KW-1185">Reference proteome</keyword>
<dbReference type="Proteomes" id="UP000463883">
    <property type="component" value="Chromosome"/>
</dbReference>
<dbReference type="AlphaFoldDB" id="A0A6P1MDD1"/>
<organism evidence="1 2">
    <name type="scientific">Aminipila terrae</name>
    <dbReference type="NCBI Taxonomy" id="2697030"/>
    <lineage>
        <taxon>Bacteria</taxon>
        <taxon>Bacillati</taxon>
        <taxon>Bacillota</taxon>
        <taxon>Clostridia</taxon>
        <taxon>Peptostreptococcales</taxon>
        <taxon>Anaerovoracaceae</taxon>
        <taxon>Aminipila</taxon>
    </lineage>
</organism>
<reference evidence="1 2" key="1">
    <citation type="submission" date="2020-01" db="EMBL/GenBank/DDBJ databases">
        <title>Genomic analysis of Aminipila sp. CBA3637.</title>
        <authorList>
            <person name="Kim Y.B."/>
            <person name="Roh S.W."/>
        </authorList>
    </citation>
    <scope>NUCLEOTIDE SEQUENCE [LARGE SCALE GENOMIC DNA]</scope>
    <source>
        <strain evidence="1 2">CBA3637</strain>
    </source>
</reference>
<dbReference type="KEGG" id="amic:Ami3637_05505"/>